<organism evidence="1 2">
    <name type="scientific">Agrobacterium deltaense Zutra 3/1</name>
    <dbReference type="NCBI Taxonomy" id="1183427"/>
    <lineage>
        <taxon>Bacteria</taxon>
        <taxon>Pseudomonadati</taxon>
        <taxon>Pseudomonadota</taxon>
        <taxon>Alphaproteobacteria</taxon>
        <taxon>Hyphomicrobiales</taxon>
        <taxon>Rhizobiaceae</taxon>
        <taxon>Rhizobium/Agrobacterium group</taxon>
        <taxon>Agrobacterium</taxon>
    </lineage>
</organism>
<name>A0A1S7QT73_9HYPH</name>
<proteinExistence type="predicted"/>
<protein>
    <recommendedName>
        <fullName evidence="3">Phage related protein</fullName>
    </recommendedName>
</protein>
<gene>
    <name evidence="1" type="ORF">AGR7C_Lc100146</name>
</gene>
<dbReference type="EMBL" id="FBWG01000028">
    <property type="protein sequence ID" value="CUX41564.1"/>
    <property type="molecule type" value="Genomic_DNA"/>
</dbReference>
<dbReference type="AlphaFoldDB" id="A0A1S7QT73"/>
<sequence length="105" mass="11753">MTPLGIDYAKRIREDARLIILKALAEQVNESLASNILEDEVLPRFAIRQDRAWVHTQMDYLANLGAITTLDAGTVKIGTLTKMGRRHLDRDIAIEGVTRPSRPGE</sequence>
<evidence type="ECO:0000313" key="1">
    <source>
        <dbReference type="EMBL" id="CUX41564.1"/>
    </source>
</evidence>
<evidence type="ECO:0008006" key="3">
    <source>
        <dbReference type="Google" id="ProtNLM"/>
    </source>
</evidence>
<dbReference type="RefSeq" id="WP_065656441.1">
    <property type="nucleotide sequence ID" value="NZ_LT009749.1"/>
</dbReference>
<reference evidence="1 2" key="1">
    <citation type="submission" date="2016-01" db="EMBL/GenBank/DDBJ databases">
        <authorList>
            <person name="Oliw E.H."/>
        </authorList>
    </citation>
    <scope>NUCLEOTIDE SEQUENCE [LARGE SCALE GENOMIC DNA]</scope>
    <source>
        <strain evidence="1 2">Zutra 3-1</strain>
    </source>
</reference>
<accession>A0A1S7QT73</accession>
<dbReference type="Proteomes" id="UP000191987">
    <property type="component" value="Unassembled WGS sequence"/>
</dbReference>
<evidence type="ECO:0000313" key="2">
    <source>
        <dbReference type="Proteomes" id="UP000191987"/>
    </source>
</evidence>